<dbReference type="EMBL" id="CAJPDT010000144">
    <property type="protein sequence ID" value="CAF9941257.1"/>
    <property type="molecule type" value="Genomic_DNA"/>
</dbReference>
<accession>A0A8H3J5S0</accession>
<name>A0A8H3J5S0_9LECA</name>
<protein>
    <submittedName>
        <fullName evidence="1">Uncharacterized protein</fullName>
    </submittedName>
</protein>
<keyword evidence="2" id="KW-1185">Reference proteome</keyword>
<comment type="caution">
    <text evidence="1">The sequence shown here is derived from an EMBL/GenBank/DDBJ whole genome shotgun (WGS) entry which is preliminary data.</text>
</comment>
<sequence>MLSALQQQIIEFIRAAAKRYGFPILEYATRKSWTALKRMHAEYAHAQANRQRSSRGPETESELWEITQEEFEEALRELRRLDGPEGFAEMFFD</sequence>
<dbReference type="Proteomes" id="UP000664534">
    <property type="component" value="Unassembled WGS sequence"/>
</dbReference>
<dbReference type="AlphaFoldDB" id="A0A8H3J5S0"/>
<organism evidence="1 2">
    <name type="scientific">Imshaugia aleurites</name>
    <dbReference type="NCBI Taxonomy" id="172621"/>
    <lineage>
        <taxon>Eukaryota</taxon>
        <taxon>Fungi</taxon>
        <taxon>Dikarya</taxon>
        <taxon>Ascomycota</taxon>
        <taxon>Pezizomycotina</taxon>
        <taxon>Lecanoromycetes</taxon>
        <taxon>OSLEUM clade</taxon>
        <taxon>Lecanoromycetidae</taxon>
        <taxon>Lecanorales</taxon>
        <taxon>Lecanorineae</taxon>
        <taxon>Parmeliaceae</taxon>
        <taxon>Imshaugia</taxon>
    </lineage>
</organism>
<gene>
    <name evidence="1" type="ORF">IMSHALPRED_002495</name>
</gene>
<reference evidence="1" key="1">
    <citation type="submission" date="2021-03" db="EMBL/GenBank/DDBJ databases">
        <authorList>
            <person name="Tagirdzhanova G."/>
        </authorList>
    </citation>
    <scope>NUCLEOTIDE SEQUENCE</scope>
</reference>
<evidence type="ECO:0000313" key="1">
    <source>
        <dbReference type="EMBL" id="CAF9941257.1"/>
    </source>
</evidence>
<evidence type="ECO:0000313" key="2">
    <source>
        <dbReference type="Proteomes" id="UP000664534"/>
    </source>
</evidence>
<proteinExistence type="predicted"/>